<evidence type="ECO:0000313" key="1">
    <source>
        <dbReference type="EMBL" id="KJK73365.1"/>
    </source>
</evidence>
<evidence type="ECO:0000313" key="2">
    <source>
        <dbReference type="Proteomes" id="UP000054544"/>
    </source>
</evidence>
<organism evidence="1 2">
    <name type="scientific">Metarhizium anisopliae BRIP 53293</name>
    <dbReference type="NCBI Taxonomy" id="1291518"/>
    <lineage>
        <taxon>Eukaryota</taxon>
        <taxon>Fungi</taxon>
        <taxon>Dikarya</taxon>
        <taxon>Ascomycota</taxon>
        <taxon>Pezizomycotina</taxon>
        <taxon>Sordariomycetes</taxon>
        <taxon>Hypocreomycetidae</taxon>
        <taxon>Hypocreales</taxon>
        <taxon>Clavicipitaceae</taxon>
        <taxon>Metarhizium</taxon>
    </lineage>
</organism>
<proteinExistence type="predicted"/>
<dbReference type="Proteomes" id="UP000054544">
    <property type="component" value="Unassembled WGS sequence"/>
</dbReference>
<accession>A0A0D9NL68</accession>
<protein>
    <submittedName>
        <fullName evidence="1">Uncharacterized protein</fullName>
    </submittedName>
</protein>
<dbReference type="EMBL" id="KE384904">
    <property type="protein sequence ID" value="KJK73365.1"/>
    <property type="molecule type" value="Genomic_DNA"/>
</dbReference>
<sequence>MAPPSLVVSGGSRFIVEVGVDVGAGITAGYPLLLERKPAEVDAVVSPPEVEVTTVGSDSHATTRLPVTAFMSRVRPLVVVHPNKAGSGPDMGTVYVLKA</sequence>
<name>A0A0D9NL68_METAN</name>
<reference evidence="2" key="1">
    <citation type="journal article" date="2014" name="BMC Genomics">
        <title>The genome sequence of the biocontrol fungus Metarhizium anisopliae and comparative genomics of Metarhizium species.</title>
        <authorList>
            <person name="Pattemore J.A."/>
            <person name="Hane J.K."/>
            <person name="Williams A.H."/>
            <person name="Wilson B.A."/>
            <person name="Stodart B.J."/>
            <person name="Ash G.J."/>
        </authorList>
    </citation>
    <scope>NUCLEOTIDE SEQUENCE [LARGE SCALE GENOMIC DNA]</scope>
    <source>
        <strain evidence="2">BRIP 53293</strain>
    </source>
</reference>
<gene>
    <name evidence="1" type="ORF">H634G_11445</name>
</gene>
<dbReference type="AlphaFoldDB" id="A0A0D9NL68"/>
<keyword evidence="2" id="KW-1185">Reference proteome</keyword>